<feature type="domain" description="DUF397" evidence="2">
    <location>
        <begin position="7"/>
        <end position="60"/>
    </location>
</feature>
<dbReference type="Proteomes" id="UP001500016">
    <property type="component" value="Unassembled WGS sequence"/>
</dbReference>
<organism evidence="3 4">
    <name type="scientific">Streptomyces albiaxialis</name>
    <dbReference type="NCBI Taxonomy" id="329523"/>
    <lineage>
        <taxon>Bacteria</taxon>
        <taxon>Bacillati</taxon>
        <taxon>Actinomycetota</taxon>
        <taxon>Actinomycetes</taxon>
        <taxon>Kitasatosporales</taxon>
        <taxon>Streptomycetaceae</taxon>
        <taxon>Streptomyces</taxon>
    </lineage>
</organism>
<evidence type="ECO:0000256" key="1">
    <source>
        <dbReference type="SAM" id="MobiDB-lite"/>
    </source>
</evidence>
<sequence length="62" mass="6581">MSMRDQEWTKSSFSSDEDAPNCVEVADDTAGGLLLRESEAPDVTLAVSPAGFDGLVRHLKGA</sequence>
<dbReference type="EMBL" id="BAAAPE010000013">
    <property type="protein sequence ID" value="GAA2090920.1"/>
    <property type="molecule type" value="Genomic_DNA"/>
</dbReference>
<evidence type="ECO:0000259" key="2">
    <source>
        <dbReference type="Pfam" id="PF04149"/>
    </source>
</evidence>
<proteinExistence type="predicted"/>
<reference evidence="4" key="1">
    <citation type="journal article" date="2019" name="Int. J. Syst. Evol. Microbiol.">
        <title>The Global Catalogue of Microorganisms (GCM) 10K type strain sequencing project: providing services to taxonomists for standard genome sequencing and annotation.</title>
        <authorList>
            <consortium name="The Broad Institute Genomics Platform"/>
            <consortium name="The Broad Institute Genome Sequencing Center for Infectious Disease"/>
            <person name="Wu L."/>
            <person name="Ma J."/>
        </authorList>
    </citation>
    <scope>NUCLEOTIDE SEQUENCE [LARGE SCALE GENOMIC DNA]</scope>
    <source>
        <strain evidence="4">JCM 15478</strain>
    </source>
</reference>
<feature type="region of interest" description="Disordered" evidence="1">
    <location>
        <begin position="1"/>
        <end position="23"/>
    </location>
</feature>
<keyword evidence="4" id="KW-1185">Reference proteome</keyword>
<dbReference type="InterPro" id="IPR007278">
    <property type="entry name" value="DUF397"/>
</dbReference>
<evidence type="ECO:0000313" key="3">
    <source>
        <dbReference type="EMBL" id="GAA2090920.1"/>
    </source>
</evidence>
<name>A0ABP5HZW8_9ACTN</name>
<accession>A0ABP5HZW8</accession>
<protein>
    <recommendedName>
        <fullName evidence="2">DUF397 domain-containing protein</fullName>
    </recommendedName>
</protein>
<dbReference type="Pfam" id="PF04149">
    <property type="entry name" value="DUF397"/>
    <property type="match status" value="1"/>
</dbReference>
<evidence type="ECO:0000313" key="4">
    <source>
        <dbReference type="Proteomes" id="UP001500016"/>
    </source>
</evidence>
<comment type="caution">
    <text evidence="3">The sequence shown here is derived from an EMBL/GenBank/DDBJ whole genome shotgun (WGS) entry which is preliminary data.</text>
</comment>
<gene>
    <name evidence="3" type="ORF">GCM10009801_56230</name>
</gene>